<organism evidence="1 2">
    <name type="scientific">Petralouisia muris</name>
    <dbReference type="NCBI Taxonomy" id="3032872"/>
    <lineage>
        <taxon>Bacteria</taxon>
        <taxon>Bacillati</taxon>
        <taxon>Bacillota</taxon>
        <taxon>Clostridia</taxon>
        <taxon>Lachnospirales</taxon>
        <taxon>Lachnospiraceae</taxon>
        <taxon>Petralouisia</taxon>
    </lineage>
</organism>
<keyword evidence="1" id="KW-0547">Nucleotide-binding</keyword>
<proteinExistence type="predicted"/>
<reference evidence="1" key="1">
    <citation type="submission" date="2019-04" db="EMBL/GenBank/DDBJ databases">
        <title>Microbes associate with the intestines of laboratory mice.</title>
        <authorList>
            <person name="Navarre W."/>
            <person name="Wong E."/>
            <person name="Huang K."/>
            <person name="Tropini C."/>
            <person name="Ng K."/>
            <person name="Yu B."/>
        </authorList>
    </citation>
    <scope>NUCLEOTIDE SEQUENCE</scope>
    <source>
        <strain evidence="1">NM01_1-7b</strain>
    </source>
</reference>
<keyword evidence="1" id="KW-0067">ATP-binding</keyword>
<dbReference type="Proteomes" id="UP000304953">
    <property type="component" value="Unassembled WGS sequence"/>
</dbReference>
<dbReference type="EMBL" id="SRYA01000043">
    <property type="protein sequence ID" value="TGY93492.1"/>
    <property type="molecule type" value="Genomic_DNA"/>
</dbReference>
<comment type="caution">
    <text evidence="1">The sequence shown here is derived from an EMBL/GenBank/DDBJ whole genome shotgun (WGS) entry which is preliminary data.</text>
</comment>
<sequence>MSGYEKRQTVVSFENVSFQYPGAKGSSVKDINLDIKSGEFVVLTGGSGCGKTTITRIINGLAEKFYEGTLTGKTSLLGCPISDYPVYEIGKLVGSIFQDPRSQFFASITEDEVAFGCENYGVPFEELETRVAEAVRGINGEMLLGKEIYPMSSGEKQKIAVASVSAVNPKIYVFDEPSANLDMFSVEALKGLMGKLKEEGHTVLVAEHRLYYLTDLADRFLYMENGRLEKEWSSEELLQLPEQERKTIGIRIADLHKIETAIPEKAEQSEILFVCALSFAYRRKPVFENLSFKAYSGDLIAVIGHNGVGKTTLANILCGIKKEKSGKVLYCGREVSWKRRRNFAYFVTQNTDSQLFGDSVAEELKLNRKNAEDGQIEELLRLYGLYEWCDFHPATLSGGQKQRLTLAVSDWIDTPVLILDEPTSGLDFQNMRRISDHLKSLAEKGKTILIITHDFEFAAMTCNRALYFSDKSHVEDFSLQGNLDKLYSCLMAQ</sequence>
<gene>
    <name evidence="1" type="ORF">E5329_18455</name>
</gene>
<evidence type="ECO:0000313" key="1">
    <source>
        <dbReference type="EMBL" id="TGY93492.1"/>
    </source>
</evidence>
<protein>
    <submittedName>
        <fullName evidence="1">Energy-coupling factor ABC transporter ATP-binding protein</fullName>
    </submittedName>
</protein>
<name>A0AC61RTD5_9FIRM</name>
<keyword evidence="2" id="KW-1185">Reference proteome</keyword>
<evidence type="ECO:0000313" key="2">
    <source>
        <dbReference type="Proteomes" id="UP000304953"/>
    </source>
</evidence>
<accession>A0AC61RTD5</accession>